<dbReference type="PANTHER" id="PTHR30269">
    <property type="entry name" value="TRANSMEMBRANE PROTEIN YFCA"/>
    <property type="match status" value="1"/>
</dbReference>
<organism evidence="9 10">
    <name type="scientific">Solimonas aquatica</name>
    <dbReference type="NCBI Taxonomy" id="489703"/>
    <lineage>
        <taxon>Bacteria</taxon>
        <taxon>Pseudomonadati</taxon>
        <taxon>Pseudomonadota</taxon>
        <taxon>Gammaproteobacteria</taxon>
        <taxon>Nevskiales</taxon>
        <taxon>Nevskiaceae</taxon>
        <taxon>Solimonas</taxon>
    </lineage>
</organism>
<name>A0A1H9IM25_9GAMM</name>
<keyword evidence="3" id="KW-0813">Transport</keyword>
<proteinExistence type="inferred from homology"/>
<reference evidence="9 10" key="1">
    <citation type="submission" date="2016-10" db="EMBL/GenBank/DDBJ databases">
        <authorList>
            <person name="de Groot N.N."/>
        </authorList>
    </citation>
    <scope>NUCLEOTIDE SEQUENCE [LARGE SCALE GENOMIC DNA]</scope>
    <source>
        <strain evidence="9 10">DSM 25927</strain>
    </source>
</reference>
<comment type="subcellular location">
    <subcellularLocation>
        <location evidence="1 8">Cell membrane</location>
        <topology evidence="1 8">Multi-pass membrane protein</topology>
    </subcellularLocation>
</comment>
<keyword evidence="10" id="KW-1185">Reference proteome</keyword>
<evidence type="ECO:0000313" key="10">
    <source>
        <dbReference type="Proteomes" id="UP000199233"/>
    </source>
</evidence>
<feature type="transmembrane region" description="Helical" evidence="8">
    <location>
        <begin position="233"/>
        <end position="251"/>
    </location>
</feature>
<dbReference type="EMBL" id="FOFS01000010">
    <property type="protein sequence ID" value="SEQ75577.1"/>
    <property type="molecule type" value="Genomic_DNA"/>
</dbReference>
<dbReference type="STRING" id="489703.SAMN04488038_11091"/>
<sequence>MELSATLLALCGFALLAGFVDAVVGGGGLIQIPALLVLLPQMEPVTLLGSNKFASVWGTAMASWQYTRRLPIEWASTLPTILTALLFGFLGARTAALIPRDWFRPLVLALLLAVLAYTLARKNLGSLHAPRLGRGASFWLALATGAVIGFYDGFFGPGTGSFLIFAFVGLFGFSFLAASASAKLVNLATNLAALSFFISHGQVRYEIAAPMALCNLAGGYLGSHLALKRGSGFVRALFLLVVSLLIARYAWDILRSA</sequence>
<dbReference type="Pfam" id="PF01925">
    <property type="entry name" value="TauE"/>
    <property type="match status" value="1"/>
</dbReference>
<protein>
    <recommendedName>
        <fullName evidence="8">Probable membrane transporter protein</fullName>
    </recommendedName>
</protein>
<evidence type="ECO:0000256" key="6">
    <source>
        <dbReference type="ARBA" id="ARBA00022989"/>
    </source>
</evidence>
<evidence type="ECO:0000313" key="9">
    <source>
        <dbReference type="EMBL" id="SEQ75577.1"/>
    </source>
</evidence>
<accession>A0A1H9IM25</accession>
<comment type="similarity">
    <text evidence="2 8">Belongs to the 4-toluene sulfonate uptake permease (TSUP) (TC 2.A.102) family.</text>
</comment>
<evidence type="ECO:0000256" key="2">
    <source>
        <dbReference type="ARBA" id="ARBA00009142"/>
    </source>
</evidence>
<dbReference type="RefSeq" id="WP_177188991.1">
    <property type="nucleotide sequence ID" value="NZ_FOFS01000010.1"/>
</dbReference>
<feature type="transmembrane region" description="Helical" evidence="8">
    <location>
        <begin position="102"/>
        <end position="120"/>
    </location>
</feature>
<feature type="transmembrane region" description="Helical" evidence="8">
    <location>
        <begin position="70"/>
        <end position="90"/>
    </location>
</feature>
<feature type="transmembrane region" description="Helical" evidence="8">
    <location>
        <begin position="163"/>
        <end position="186"/>
    </location>
</feature>
<gene>
    <name evidence="9" type="ORF">SAMN04488038_11091</name>
</gene>
<dbReference type="GO" id="GO:0005886">
    <property type="term" value="C:plasma membrane"/>
    <property type="evidence" value="ECO:0007669"/>
    <property type="project" value="UniProtKB-SubCell"/>
</dbReference>
<feature type="transmembrane region" description="Helical" evidence="8">
    <location>
        <begin position="132"/>
        <end position="151"/>
    </location>
</feature>
<evidence type="ECO:0000256" key="8">
    <source>
        <dbReference type="RuleBase" id="RU363041"/>
    </source>
</evidence>
<keyword evidence="6 8" id="KW-1133">Transmembrane helix</keyword>
<evidence type="ECO:0000256" key="3">
    <source>
        <dbReference type="ARBA" id="ARBA00022448"/>
    </source>
</evidence>
<dbReference type="Proteomes" id="UP000199233">
    <property type="component" value="Unassembled WGS sequence"/>
</dbReference>
<evidence type="ECO:0000256" key="1">
    <source>
        <dbReference type="ARBA" id="ARBA00004651"/>
    </source>
</evidence>
<dbReference type="AlphaFoldDB" id="A0A1H9IM25"/>
<keyword evidence="5 8" id="KW-0812">Transmembrane</keyword>
<keyword evidence="7 8" id="KW-0472">Membrane</keyword>
<evidence type="ECO:0000256" key="4">
    <source>
        <dbReference type="ARBA" id="ARBA00022475"/>
    </source>
</evidence>
<dbReference type="InterPro" id="IPR052017">
    <property type="entry name" value="TSUP"/>
</dbReference>
<evidence type="ECO:0000256" key="7">
    <source>
        <dbReference type="ARBA" id="ARBA00023136"/>
    </source>
</evidence>
<dbReference type="InterPro" id="IPR002781">
    <property type="entry name" value="TM_pro_TauE-like"/>
</dbReference>
<evidence type="ECO:0000256" key="5">
    <source>
        <dbReference type="ARBA" id="ARBA00022692"/>
    </source>
</evidence>
<dbReference type="PANTHER" id="PTHR30269:SF0">
    <property type="entry name" value="MEMBRANE TRANSPORTER PROTEIN YFCA-RELATED"/>
    <property type="match status" value="1"/>
</dbReference>
<keyword evidence="4 8" id="KW-1003">Cell membrane</keyword>